<dbReference type="CDD" id="cd06464">
    <property type="entry name" value="ACD_sHsps-like"/>
    <property type="match status" value="1"/>
</dbReference>
<evidence type="ECO:0000313" key="5">
    <source>
        <dbReference type="Proteomes" id="UP000295151"/>
    </source>
</evidence>
<keyword evidence="5" id="KW-1185">Reference proteome</keyword>
<dbReference type="Gene3D" id="2.60.40.790">
    <property type="match status" value="1"/>
</dbReference>
<gene>
    <name evidence="4" type="ORF">EV138_1600</name>
</gene>
<organism evidence="4 5">
    <name type="scientific">Kribbella voronezhensis</name>
    <dbReference type="NCBI Taxonomy" id="2512212"/>
    <lineage>
        <taxon>Bacteria</taxon>
        <taxon>Bacillati</taxon>
        <taxon>Actinomycetota</taxon>
        <taxon>Actinomycetes</taxon>
        <taxon>Propionibacteriales</taxon>
        <taxon>Kribbellaceae</taxon>
        <taxon>Kribbella</taxon>
    </lineage>
</organism>
<protein>
    <submittedName>
        <fullName evidence="4">HSP20 family protein</fullName>
    </submittedName>
</protein>
<sequence length="147" mass="16006">MLMRTDPFREFDRLAQLMTGGTSAGTWSKPNPMPMDAYRSGDEFVVVFDLPGVPAEAIDLDVERNVLTVKAERRPAAVAEGVEMQVAERPLGVFSRQLFLGDTLDADRIEAAYDNGVLTVRIPVAAQAKPRKISIGGASSEQQQIDA</sequence>
<reference evidence="4 5" key="1">
    <citation type="submission" date="2019-03" db="EMBL/GenBank/DDBJ databases">
        <title>Genomic Encyclopedia of Type Strains, Phase III (KMG-III): the genomes of soil and plant-associated and newly described type strains.</title>
        <authorList>
            <person name="Whitman W."/>
        </authorList>
    </citation>
    <scope>NUCLEOTIDE SEQUENCE [LARGE SCALE GENOMIC DNA]</scope>
    <source>
        <strain evidence="4 5">VKM Ac-2575</strain>
    </source>
</reference>
<dbReference type="PROSITE" id="PS01031">
    <property type="entry name" value="SHSP"/>
    <property type="match status" value="1"/>
</dbReference>
<dbReference type="EMBL" id="SOCE01000001">
    <property type="protein sequence ID" value="TDU88061.1"/>
    <property type="molecule type" value="Genomic_DNA"/>
</dbReference>
<dbReference type="InterPro" id="IPR031107">
    <property type="entry name" value="Small_HSP"/>
</dbReference>
<dbReference type="RefSeq" id="WP_133977745.1">
    <property type="nucleotide sequence ID" value="NZ_SOCE01000001.1"/>
</dbReference>
<proteinExistence type="inferred from homology"/>
<comment type="caution">
    <text evidence="4">The sequence shown here is derived from an EMBL/GenBank/DDBJ whole genome shotgun (WGS) entry which is preliminary data.</text>
</comment>
<dbReference type="Pfam" id="PF00011">
    <property type="entry name" value="HSP20"/>
    <property type="match status" value="1"/>
</dbReference>
<dbReference type="SUPFAM" id="SSF49764">
    <property type="entry name" value="HSP20-like chaperones"/>
    <property type="match status" value="1"/>
</dbReference>
<feature type="domain" description="SHSP" evidence="3">
    <location>
        <begin position="26"/>
        <end position="138"/>
    </location>
</feature>
<dbReference type="OrthoDB" id="5242916at2"/>
<dbReference type="PANTHER" id="PTHR11527">
    <property type="entry name" value="HEAT-SHOCK PROTEIN 20 FAMILY MEMBER"/>
    <property type="match status" value="1"/>
</dbReference>
<dbReference type="InterPro" id="IPR008978">
    <property type="entry name" value="HSP20-like_chaperone"/>
</dbReference>
<dbReference type="Proteomes" id="UP000295151">
    <property type="component" value="Unassembled WGS sequence"/>
</dbReference>
<name>A0A4R7T842_9ACTN</name>
<evidence type="ECO:0000256" key="1">
    <source>
        <dbReference type="PROSITE-ProRule" id="PRU00285"/>
    </source>
</evidence>
<evidence type="ECO:0000313" key="4">
    <source>
        <dbReference type="EMBL" id="TDU88061.1"/>
    </source>
</evidence>
<accession>A0A4R7T842</accession>
<comment type="similarity">
    <text evidence="1 2">Belongs to the small heat shock protein (HSP20) family.</text>
</comment>
<dbReference type="InterPro" id="IPR002068">
    <property type="entry name" value="A-crystallin/Hsp20_dom"/>
</dbReference>
<evidence type="ECO:0000259" key="3">
    <source>
        <dbReference type="PROSITE" id="PS01031"/>
    </source>
</evidence>
<dbReference type="AlphaFoldDB" id="A0A4R7T842"/>
<evidence type="ECO:0000256" key="2">
    <source>
        <dbReference type="RuleBase" id="RU003616"/>
    </source>
</evidence>